<gene>
    <name evidence="1" type="ORF">E2C01_056010</name>
</gene>
<accession>A0A5B7GW93</accession>
<proteinExistence type="predicted"/>
<dbReference type="AlphaFoldDB" id="A0A5B7GW93"/>
<reference evidence="1 2" key="1">
    <citation type="submission" date="2019-05" db="EMBL/GenBank/DDBJ databases">
        <title>Another draft genome of Portunus trituberculatus and its Hox gene families provides insights of decapod evolution.</title>
        <authorList>
            <person name="Jeong J.-H."/>
            <person name="Song I."/>
            <person name="Kim S."/>
            <person name="Choi T."/>
            <person name="Kim D."/>
            <person name="Ryu S."/>
            <person name="Kim W."/>
        </authorList>
    </citation>
    <scope>NUCLEOTIDE SEQUENCE [LARGE SCALE GENOMIC DNA]</scope>
    <source>
        <tissue evidence="1">Muscle</tissue>
    </source>
</reference>
<keyword evidence="2" id="KW-1185">Reference proteome</keyword>
<sequence length="59" mass="6299">MNEILVSQQQAGTLPSLLILNAQTLSSFLCTTTSTTTTTTTTTSPVGNWTKQTFATRSC</sequence>
<evidence type="ECO:0000313" key="2">
    <source>
        <dbReference type="Proteomes" id="UP000324222"/>
    </source>
</evidence>
<protein>
    <submittedName>
        <fullName evidence="1">Uncharacterized protein</fullName>
    </submittedName>
</protein>
<dbReference type="Proteomes" id="UP000324222">
    <property type="component" value="Unassembled WGS sequence"/>
</dbReference>
<evidence type="ECO:0000313" key="1">
    <source>
        <dbReference type="EMBL" id="MPC61933.1"/>
    </source>
</evidence>
<comment type="caution">
    <text evidence="1">The sequence shown here is derived from an EMBL/GenBank/DDBJ whole genome shotgun (WGS) entry which is preliminary data.</text>
</comment>
<name>A0A5B7GW93_PORTR</name>
<dbReference type="EMBL" id="VSRR010019118">
    <property type="protein sequence ID" value="MPC61933.1"/>
    <property type="molecule type" value="Genomic_DNA"/>
</dbReference>
<organism evidence="1 2">
    <name type="scientific">Portunus trituberculatus</name>
    <name type="common">Swimming crab</name>
    <name type="synonym">Neptunus trituberculatus</name>
    <dbReference type="NCBI Taxonomy" id="210409"/>
    <lineage>
        <taxon>Eukaryota</taxon>
        <taxon>Metazoa</taxon>
        <taxon>Ecdysozoa</taxon>
        <taxon>Arthropoda</taxon>
        <taxon>Crustacea</taxon>
        <taxon>Multicrustacea</taxon>
        <taxon>Malacostraca</taxon>
        <taxon>Eumalacostraca</taxon>
        <taxon>Eucarida</taxon>
        <taxon>Decapoda</taxon>
        <taxon>Pleocyemata</taxon>
        <taxon>Brachyura</taxon>
        <taxon>Eubrachyura</taxon>
        <taxon>Portunoidea</taxon>
        <taxon>Portunidae</taxon>
        <taxon>Portuninae</taxon>
        <taxon>Portunus</taxon>
    </lineage>
</organism>